<dbReference type="GeneID" id="66106434"/>
<keyword evidence="4" id="KW-1185">Reference proteome</keyword>
<evidence type="ECO:0000259" key="2">
    <source>
        <dbReference type="Pfam" id="PF03184"/>
    </source>
</evidence>
<dbReference type="AlphaFoldDB" id="A0A9P7VTR7"/>
<dbReference type="Pfam" id="PF03184">
    <property type="entry name" value="DDE_1"/>
    <property type="match status" value="1"/>
</dbReference>
<dbReference type="RefSeq" id="XP_043040753.1">
    <property type="nucleotide sequence ID" value="XM_043184137.1"/>
</dbReference>
<feature type="region of interest" description="Disordered" evidence="1">
    <location>
        <begin position="187"/>
        <end position="207"/>
    </location>
</feature>
<protein>
    <recommendedName>
        <fullName evidence="2">DDE-1 domain-containing protein</fullName>
    </recommendedName>
</protein>
<dbReference type="EMBL" id="MU250532">
    <property type="protein sequence ID" value="KAG7447253.1"/>
    <property type="molecule type" value="Genomic_DNA"/>
</dbReference>
<dbReference type="GO" id="GO:0003676">
    <property type="term" value="F:nucleic acid binding"/>
    <property type="evidence" value="ECO:0007669"/>
    <property type="project" value="InterPro"/>
</dbReference>
<dbReference type="InterPro" id="IPR004875">
    <property type="entry name" value="DDE_SF_endonuclease_dom"/>
</dbReference>
<gene>
    <name evidence="3" type="ORF">BT62DRAFT_919186</name>
</gene>
<organism evidence="3 4">
    <name type="scientific">Guyanagaster necrorhizus</name>
    <dbReference type="NCBI Taxonomy" id="856835"/>
    <lineage>
        <taxon>Eukaryota</taxon>
        <taxon>Fungi</taxon>
        <taxon>Dikarya</taxon>
        <taxon>Basidiomycota</taxon>
        <taxon>Agaricomycotina</taxon>
        <taxon>Agaricomycetes</taxon>
        <taxon>Agaricomycetidae</taxon>
        <taxon>Agaricales</taxon>
        <taxon>Marasmiineae</taxon>
        <taxon>Physalacriaceae</taxon>
        <taxon>Guyanagaster</taxon>
    </lineage>
</organism>
<dbReference type="Proteomes" id="UP000812287">
    <property type="component" value="Unassembled WGS sequence"/>
</dbReference>
<dbReference type="OrthoDB" id="162969at2759"/>
<name>A0A9P7VTR7_9AGAR</name>
<reference evidence="3" key="1">
    <citation type="submission" date="2020-11" db="EMBL/GenBank/DDBJ databases">
        <title>Adaptations for nitrogen fixation in a non-lichenized fungal sporocarp promotes dispersal by wood-feeding termites.</title>
        <authorList>
            <consortium name="DOE Joint Genome Institute"/>
            <person name="Koch R.A."/>
            <person name="Yoon G."/>
            <person name="Arayal U."/>
            <person name="Lail K."/>
            <person name="Amirebrahimi M."/>
            <person name="Labutti K."/>
            <person name="Lipzen A."/>
            <person name="Riley R."/>
            <person name="Barry K."/>
            <person name="Henrissat B."/>
            <person name="Grigoriev I.V."/>
            <person name="Herr J.R."/>
            <person name="Aime M.C."/>
        </authorList>
    </citation>
    <scope>NUCLEOTIDE SEQUENCE</scope>
    <source>
        <strain evidence="3">MCA 3950</strain>
    </source>
</reference>
<feature type="domain" description="DDE-1" evidence="2">
    <location>
        <begin position="8"/>
        <end position="96"/>
    </location>
</feature>
<evidence type="ECO:0000313" key="4">
    <source>
        <dbReference type="Proteomes" id="UP000812287"/>
    </source>
</evidence>
<proteinExistence type="predicted"/>
<evidence type="ECO:0000256" key="1">
    <source>
        <dbReference type="SAM" id="MobiDB-lite"/>
    </source>
</evidence>
<sequence>MSDICIHNQCHVSDDLTNIHVVNFTPNLTAHVQLDDTDIIQYFKAYYQCYFMQCAIDCYDTGVSPAQIYDINQLKAMQLADLAWHEVDASIIHNCWCKAGILSDLFLNPTASTSTPVVSVLSLLNTGDSDTYLAAAEKEVTDSLSHLQRIGVLQSQNMMAIDELIDFALEDSDEDIFNAIKECQNAEQEKEMNGGGDGGDDDATDKKPSWKEALTAASALWRYVADVDEPFACKLETVLTNFGHQTHLEEFHSMELTTITDYFPYQLLPYL</sequence>
<evidence type="ECO:0000313" key="3">
    <source>
        <dbReference type="EMBL" id="KAG7447253.1"/>
    </source>
</evidence>
<accession>A0A9P7VTR7</accession>
<comment type="caution">
    <text evidence="3">The sequence shown here is derived from an EMBL/GenBank/DDBJ whole genome shotgun (WGS) entry which is preliminary data.</text>
</comment>